<evidence type="ECO:0000313" key="2">
    <source>
        <dbReference type="EMBL" id="AEG49809.1"/>
    </source>
</evidence>
<name>F6EWB5_SPHCR</name>
<gene>
    <name evidence="2" type="ORF">Sphch_2140</name>
</gene>
<dbReference type="RefSeq" id="WP_013848053.1">
    <property type="nucleotide sequence ID" value="NC_015593.1"/>
</dbReference>
<dbReference type="Gene3D" id="3.30.1330.100">
    <property type="entry name" value="CofE-like"/>
    <property type="match status" value="1"/>
</dbReference>
<dbReference type="PANTHER" id="PTHR47917:SF1">
    <property type="entry name" value="COENZYME F420:L-GLUTAMATE LIGASE"/>
    <property type="match status" value="1"/>
</dbReference>
<dbReference type="InterPro" id="IPR002847">
    <property type="entry name" value="F420-0_gamma-glut_ligase-dom"/>
</dbReference>
<dbReference type="STRING" id="690566.Sphch_2140"/>
<dbReference type="EMBL" id="CP002798">
    <property type="protein sequence ID" value="AEG49809.1"/>
    <property type="molecule type" value="Genomic_DNA"/>
</dbReference>
<keyword evidence="3" id="KW-1185">Reference proteome</keyword>
<dbReference type="Pfam" id="PF01996">
    <property type="entry name" value="F420_ligase"/>
    <property type="match status" value="1"/>
</dbReference>
<organism evidence="2 3">
    <name type="scientific">Sphingobium chlorophenolicum L-1</name>
    <dbReference type="NCBI Taxonomy" id="690566"/>
    <lineage>
        <taxon>Bacteria</taxon>
        <taxon>Pseudomonadati</taxon>
        <taxon>Pseudomonadota</taxon>
        <taxon>Alphaproteobacteria</taxon>
        <taxon>Sphingomonadales</taxon>
        <taxon>Sphingomonadaceae</taxon>
        <taxon>Sphingobium</taxon>
    </lineage>
</organism>
<accession>F6EWB5</accession>
<sequence>MIEIHPLSAIGEVRPGDDLAQLLVGATVAIDIDPRETDILVVTQKIVSKAEGRFIDLAMVTPGTEAMKLAQIARKDPRLVELVLAESQAVVRAVPHVLITRHRSGHVMANAGIDRSIEQAARPRA</sequence>
<reference evidence="2 3" key="1">
    <citation type="submission" date="2011-05" db="EMBL/GenBank/DDBJ databases">
        <title>Complete sequence of chromosome 1 of Sphingobium chlorophenolicum L-1.</title>
        <authorList>
            <consortium name="US DOE Joint Genome Institute"/>
            <person name="Lucas S."/>
            <person name="Han J."/>
            <person name="Lapidus A."/>
            <person name="Cheng J.-F."/>
            <person name="Goodwin L."/>
            <person name="Pitluck S."/>
            <person name="Peters L."/>
            <person name="Daligault H."/>
            <person name="Han C."/>
            <person name="Tapia R."/>
            <person name="Land M."/>
            <person name="Hauser L."/>
            <person name="Kyrpides N."/>
            <person name="Ivanova N."/>
            <person name="Pagani I."/>
            <person name="Turner P."/>
            <person name="Copley S."/>
            <person name="Woyke T."/>
        </authorList>
    </citation>
    <scope>NUCLEOTIDE SEQUENCE [LARGE SCALE GENOMIC DNA]</scope>
    <source>
        <strain evidence="2 3">L-1</strain>
    </source>
</reference>
<protein>
    <recommendedName>
        <fullName evidence="1">Coenzyme F420:L-glutamate ligase-like domain-containing protein</fullName>
    </recommendedName>
</protein>
<dbReference type="SUPFAM" id="SSF144010">
    <property type="entry name" value="CofE-like"/>
    <property type="match status" value="1"/>
</dbReference>
<dbReference type="HOGENOM" id="CLU_1991238_0_0_5"/>
<feature type="domain" description="Coenzyme F420:L-glutamate ligase-like" evidence="1">
    <location>
        <begin position="11"/>
        <end position="117"/>
    </location>
</feature>
<dbReference type="GO" id="GO:0052618">
    <property type="term" value="F:coenzyme F420-0:L-glutamate ligase activity"/>
    <property type="evidence" value="ECO:0007669"/>
    <property type="project" value="TreeGrafter"/>
</dbReference>
<dbReference type="AlphaFoldDB" id="F6EWB5"/>
<evidence type="ECO:0000313" key="3">
    <source>
        <dbReference type="Proteomes" id="UP000007150"/>
    </source>
</evidence>
<evidence type="ECO:0000259" key="1">
    <source>
        <dbReference type="Pfam" id="PF01996"/>
    </source>
</evidence>
<dbReference type="Proteomes" id="UP000007150">
    <property type="component" value="Chromosome 1"/>
</dbReference>
<dbReference type="KEGG" id="sch:Sphch_2140"/>
<dbReference type="PANTHER" id="PTHR47917">
    <property type="match status" value="1"/>
</dbReference>
<proteinExistence type="predicted"/>